<evidence type="ECO:0000313" key="3">
    <source>
        <dbReference type="Proteomes" id="UP000186817"/>
    </source>
</evidence>
<name>A0A1Q9DHM6_SYMMI</name>
<dbReference type="AlphaFoldDB" id="A0A1Q9DHM6"/>
<evidence type="ECO:0008006" key="4">
    <source>
        <dbReference type="Google" id="ProtNLM"/>
    </source>
</evidence>
<organism evidence="2 3">
    <name type="scientific">Symbiodinium microadriaticum</name>
    <name type="common">Dinoflagellate</name>
    <name type="synonym">Zooxanthella microadriatica</name>
    <dbReference type="NCBI Taxonomy" id="2951"/>
    <lineage>
        <taxon>Eukaryota</taxon>
        <taxon>Sar</taxon>
        <taxon>Alveolata</taxon>
        <taxon>Dinophyceae</taxon>
        <taxon>Suessiales</taxon>
        <taxon>Symbiodiniaceae</taxon>
        <taxon>Symbiodinium</taxon>
    </lineage>
</organism>
<keyword evidence="3" id="KW-1185">Reference proteome</keyword>
<feature type="region of interest" description="Disordered" evidence="1">
    <location>
        <begin position="146"/>
        <end position="232"/>
    </location>
</feature>
<evidence type="ECO:0000313" key="2">
    <source>
        <dbReference type="EMBL" id="OLP94667.1"/>
    </source>
</evidence>
<dbReference type="EMBL" id="LSRX01000533">
    <property type="protein sequence ID" value="OLP94667.1"/>
    <property type="molecule type" value="Genomic_DNA"/>
</dbReference>
<dbReference type="OrthoDB" id="434547at2759"/>
<gene>
    <name evidence="2" type="ORF">AK812_SmicGene23270</name>
</gene>
<reference evidence="2 3" key="1">
    <citation type="submission" date="2016-02" db="EMBL/GenBank/DDBJ databases">
        <title>Genome analysis of coral dinoflagellate symbionts highlights evolutionary adaptations to a symbiotic lifestyle.</title>
        <authorList>
            <person name="Aranda M."/>
            <person name="Li Y."/>
            <person name="Liew Y.J."/>
            <person name="Baumgarten S."/>
            <person name="Simakov O."/>
            <person name="Wilson M."/>
            <person name="Piel J."/>
            <person name="Ashoor H."/>
            <person name="Bougouffa S."/>
            <person name="Bajic V.B."/>
            <person name="Ryu T."/>
            <person name="Ravasi T."/>
            <person name="Bayer T."/>
            <person name="Micklem G."/>
            <person name="Kim H."/>
            <person name="Bhak J."/>
            <person name="Lajeunesse T.C."/>
            <person name="Voolstra C.R."/>
        </authorList>
    </citation>
    <scope>NUCLEOTIDE SEQUENCE [LARGE SCALE GENOMIC DNA]</scope>
    <source>
        <strain evidence="2 3">CCMP2467</strain>
    </source>
</reference>
<evidence type="ECO:0000256" key="1">
    <source>
        <dbReference type="SAM" id="MobiDB-lite"/>
    </source>
</evidence>
<proteinExistence type="predicted"/>
<dbReference type="Proteomes" id="UP000186817">
    <property type="component" value="Unassembled WGS sequence"/>
</dbReference>
<sequence>MQQQTVAFAECSRFTCEHLHDIFSCIMEDEPNPRLTLYQLLQRLVGRPLTTHDIVITHQTWQVGIQATVTLVCAEGKEAASELCPTAKEAEENACLQALLIYGDEIRELIAKQPAPLPPGKRKGTLVLPPNKRQALAEPLRPPAKLLVATPKPVARPADPVERNEENGVADEADVHQTDPPEEDAPAEEAGARDGFTEEEVSALSEATAKSKPQPPAGAALIRLPGTSPQPATDVFRAMPKQDLNALCGKIARKVMNKGEVAYTTLQVVGGYQSTVTLKCFDGDWADAAFVGQVHPQKVGAEHSAASVALAELCADEQMVSRANAKREKPRPVGRGKGWQNQVVVPRRVSQVPAAFQVGSAFI</sequence>
<protein>
    <recommendedName>
        <fullName evidence="4">DRBM domain-containing protein</fullName>
    </recommendedName>
</protein>
<comment type="caution">
    <text evidence="2">The sequence shown here is derived from an EMBL/GenBank/DDBJ whole genome shotgun (WGS) entry which is preliminary data.</text>
</comment>
<accession>A0A1Q9DHM6</accession>